<protein>
    <submittedName>
        <fullName evidence="1">Uncharacterized protein</fullName>
    </submittedName>
</protein>
<organism evidence="1 2">
    <name type="scientific">Trichinella pseudospiralis</name>
    <name type="common">Parasitic roundworm</name>
    <dbReference type="NCBI Taxonomy" id="6337"/>
    <lineage>
        <taxon>Eukaryota</taxon>
        <taxon>Metazoa</taxon>
        <taxon>Ecdysozoa</taxon>
        <taxon>Nematoda</taxon>
        <taxon>Enoplea</taxon>
        <taxon>Dorylaimia</taxon>
        <taxon>Trichinellida</taxon>
        <taxon>Trichinellidae</taxon>
        <taxon>Trichinella</taxon>
    </lineage>
</organism>
<dbReference type="EMBL" id="JYDS01000059">
    <property type="protein sequence ID" value="KRZ28335.1"/>
    <property type="molecule type" value="Genomic_DNA"/>
</dbReference>
<accession>A0A0V1J022</accession>
<sequence length="137" mass="15683">MYNQCQWGLKKRGIIYCFKLAGSVSNPIFENKIKEHKLPFFKNLSTVHISECDVSVNFLSWRLILYESILNNLELDFFGIGTQSYSLFKPFLIHGSEYASSFLPNFSSVAVLVEVVKVGVKKKNRNCDNKISETFSV</sequence>
<proteinExistence type="predicted"/>
<keyword evidence="2" id="KW-1185">Reference proteome</keyword>
<evidence type="ECO:0000313" key="1">
    <source>
        <dbReference type="EMBL" id="KRZ28335.1"/>
    </source>
</evidence>
<reference evidence="1 2" key="1">
    <citation type="submission" date="2015-01" db="EMBL/GenBank/DDBJ databases">
        <title>Evolution of Trichinella species and genotypes.</title>
        <authorList>
            <person name="Korhonen P.K."/>
            <person name="Edoardo P."/>
            <person name="Giuseppe L.R."/>
            <person name="Gasser R.B."/>
        </authorList>
    </citation>
    <scope>NUCLEOTIDE SEQUENCE [LARGE SCALE GENOMIC DNA]</scope>
    <source>
        <strain evidence="1">ISS588</strain>
    </source>
</reference>
<dbReference type="Proteomes" id="UP000054805">
    <property type="component" value="Unassembled WGS sequence"/>
</dbReference>
<dbReference type="AlphaFoldDB" id="A0A0V1J022"/>
<gene>
    <name evidence="1" type="ORF">T4B_12551</name>
</gene>
<evidence type="ECO:0000313" key="2">
    <source>
        <dbReference type="Proteomes" id="UP000054805"/>
    </source>
</evidence>
<comment type="caution">
    <text evidence="1">The sequence shown here is derived from an EMBL/GenBank/DDBJ whole genome shotgun (WGS) entry which is preliminary data.</text>
</comment>
<name>A0A0V1J022_TRIPS</name>